<protein>
    <submittedName>
        <fullName evidence="1">Uncharacterized protein</fullName>
    </submittedName>
</protein>
<evidence type="ECO:0000313" key="2">
    <source>
        <dbReference type="Proteomes" id="UP000243807"/>
    </source>
</evidence>
<proteinExistence type="predicted"/>
<name>A0A1P8UFI6_9GAMM</name>
<dbReference type="AlphaFoldDB" id="A0A1P8UFI6"/>
<accession>A0A1P8UFI6</accession>
<organism evidence="1 2">
    <name type="scientific">Acidihalobacter ferrooxydans</name>
    <dbReference type="NCBI Taxonomy" id="1765967"/>
    <lineage>
        <taxon>Bacteria</taxon>
        <taxon>Pseudomonadati</taxon>
        <taxon>Pseudomonadota</taxon>
        <taxon>Gammaproteobacteria</taxon>
        <taxon>Chromatiales</taxon>
        <taxon>Ectothiorhodospiraceae</taxon>
        <taxon>Acidihalobacter</taxon>
    </lineage>
</organism>
<dbReference type="EMBL" id="CP019434">
    <property type="protein sequence ID" value="APZ42607.1"/>
    <property type="molecule type" value="Genomic_DNA"/>
</dbReference>
<dbReference type="RefSeq" id="WP_076836261.1">
    <property type="nucleotide sequence ID" value="NZ_CP019434.1"/>
</dbReference>
<keyword evidence="2" id="KW-1185">Reference proteome</keyword>
<dbReference type="Proteomes" id="UP000243807">
    <property type="component" value="Chromosome"/>
</dbReference>
<dbReference type="OrthoDB" id="5796819at2"/>
<reference evidence="1 2" key="1">
    <citation type="submission" date="2017-01" db="EMBL/GenBank/DDBJ databases">
        <title>Draft sequence of Acidihalobacter ferrooxidans strain DSM 14175 (strain V8).</title>
        <authorList>
            <person name="Khaleque H.N."/>
            <person name="Ramsay J.P."/>
            <person name="Murphy R.J.T."/>
            <person name="Kaksonen A.H."/>
            <person name="Boxall N.J."/>
            <person name="Watkin E.L.J."/>
        </authorList>
    </citation>
    <scope>NUCLEOTIDE SEQUENCE [LARGE SCALE GENOMIC DNA]</scope>
    <source>
        <strain evidence="1 2">V8</strain>
    </source>
</reference>
<sequence length="63" mass="7588">MNTEKTIDFSSYRKRPEVRGRVLARRHERTRKENPERAKKHRMLLEALFEDPQVQALCEQHGI</sequence>
<dbReference type="KEGG" id="afy:BW247_05425"/>
<gene>
    <name evidence="1" type="ORF">BW247_05425</name>
</gene>
<evidence type="ECO:0000313" key="1">
    <source>
        <dbReference type="EMBL" id="APZ42607.1"/>
    </source>
</evidence>